<dbReference type="EMBL" id="PDOC01000006">
    <property type="protein sequence ID" value="PIL44793.1"/>
    <property type="molecule type" value="Genomic_DNA"/>
</dbReference>
<gene>
    <name evidence="2" type="ORF">CR105_12885</name>
</gene>
<dbReference type="Proteomes" id="UP000230390">
    <property type="component" value="Unassembled WGS sequence"/>
</dbReference>
<reference evidence="2 3" key="1">
    <citation type="submission" date="2017-10" db="EMBL/GenBank/DDBJ databases">
        <title>Massilia psychrophilum sp. nov., a novel purple-pigmented bacterium isolated from Tianshan glacier, Xinjiang Municipality, China.</title>
        <authorList>
            <person name="Wang H."/>
        </authorList>
    </citation>
    <scope>NUCLEOTIDE SEQUENCE [LARGE SCALE GENOMIC DNA]</scope>
    <source>
        <strain evidence="2 3">JCM 30074</strain>
    </source>
</reference>
<comment type="caution">
    <text evidence="2">The sequence shown here is derived from an EMBL/GenBank/DDBJ whole genome shotgun (WGS) entry which is preliminary data.</text>
</comment>
<evidence type="ECO:0000313" key="3">
    <source>
        <dbReference type="Proteomes" id="UP000230390"/>
    </source>
</evidence>
<protein>
    <submittedName>
        <fullName evidence="2">Uncharacterized protein</fullName>
    </submittedName>
</protein>
<feature type="compositionally biased region" description="Low complexity" evidence="1">
    <location>
        <begin position="13"/>
        <end position="34"/>
    </location>
</feature>
<evidence type="ECO:0000313" key="2">
    <source>
        <dbReference type="EMBL" id="PIL44793.1"/>
    </source>
</evidence>
<accession>A0A2G8TFK5</accession>
<evidence type="ECO:0000256" key="1">
    <source>
        <dbReference type="SAM" id="MobiDB-lite"/>
    </source>
</evidence>
<feature type="region of interest" description="Disordered" evidence="1">
    <location>
        <begin position="1"/>
        <end position="101"/>
    </location>
</feature>
<name>A0A2G8TFK5_9BURK</name>
<organism evidence="2 3">
    <name type="scientific">Massilia eurypsychrophila</name>
    <dbReference type="NCBI Taxonomy" id="1485217"/>
    <lineage>
        <taxon>Bacteria</taxon>
        <taxon>Pseudomonadati</taxon>
        <taxon>Pseudomonadota</taxon>
        <taxon>Betaproteobacteria</taxon>
        <taxon>Burkholderiales</taxon>
        <taxon>Oxalobacteraceae</taxon>
        <taxon>Telluria group</taxon>
        <taxon>Massilia</taxon>
    </lineage>
</organism>
<sequence length="131" mass="13291">MSLTTAGARAQEPALAPDTPAAGTPAKPAAEAPIKPAPPPNRKPIKRRSVQQVIEPTPPIVTDGYRPTLTVRSPAALPSASPPQSQPRLNSCDAGGCTDTGGARYNSGVGNTLIGPQGQLCTKGIVGAQCF</sequence>
<dbReference type="AlphaFoldDB" id="A0A2G8TFK5"/>
<proteinExistence type="predicted"/>
<keyword evidence="3" id="KW-1185">Reference proteome</keyword>